<organism evidence="2 3">
    <name type="scientific">Acrobeloides nanus</name>
    <dbReference type="NCBI Taxonomy" id="290746"/>
    <lineage>
        <taxon>Eukaryota</taxon>
        <taxon>Metazoa</taxon>
        <taxon>Ecdysozoa</taxon>
        <taxon>Nematoda</taxon>
        <taxon>Chromadorea</taxon>
        <taxon>Rhabditida</taxon>
        <taxon>Tylenchina</taxon>
        <taxon>Cephalobomorpha</taxon>
        <taxon>Cephaloboidea</taxon>
        <taxon>Cephalobidae</taxon>
        <taxon>Acrobeloides</taxon>
    </lineage>
</organism>
<evidence type="ECO:0000256" key="1">
    <source>
        <dbReference type="SAM" id="MobiDB-lite"/>
    </source>
</evidence>
<accession>A0A914E0X8</accession>
<feature type="compositionally biased region" description="Polar residues" evidence="1">
    <location>
        <begin position="214"/>
        <end position="225"/>
    </location>
</feature>
<dbReference type="Proteomes" id="UP000887540">
    <property type="component" value="Unplaced"/>
</dbReference>
<name>A0A914E0X8_9BILA</name>
<evidence type="ECO:0000313" key="3">
    <source>
        <dbReference type="WBParaSite" id="ACRNAN_scaffold4751.g12437.t1"/>
    </source>
</evidence>
<dbReference type="AlphaFoldDB" id="A0A914E0X8"/>
<dbReference type="WBParaSite" id="ACRNAN_scaffold4751.g12437.t1">
    <property type="protein sequence ID" value="ACRNAN_scaffold4751.g12437.t1"/>
    <property type="gene ID" value="ACRNAN_scaffold4751.g12437"/>
</dbReference>
<feature type="compositionally biased region" description="Low complexity" evidence="1">
    <location>
        <begin position="190"/>
        <end position="207"/>
    </location>
</feature>
<proteinExistence type="predicted"/>
<keyword evidence="2" id="KW-1185">Reference proteome</keyword>
<feature type="region of interest" description="Disordered" evidence="1">
    <location>
        <begin position="186"/>
        <end position="255"/>
    </location>
</feature>
<evidence type="ECO:0000313" key="2">
    <source>
        <dbReference type="Proteomes" id="UP000887540"/>
    </source>
</evidence>
<sequence length="272" mass="30496">MQCLMYLKKVYLKMKSLIILAILGAALAFNPAMVRSNTAPMETSNTYNGGQSNNRRSYTPFRGTQLPMMKMALSPSDYTNTYSNQPNNHPMYRSYPEMHPMMKMALSPSDYTNTYANQPNNHPMYHSYIPLPMKPMMKMSYPSDYTNNYNDNSNYPDSGMGGGDGSMSMGGYSSMGGGYGSMSMGGGDGSMSSPSYDDPMSSGSMDYENGGYGQQQQSWSTNNNRGYMHGVPPPMNTYNPNQGQEYQGPSDYEDGSRRMMMQRKQMLKMRKF</sequence>
<protein>
    <submittedName>
        <fullName evidence="3">Uncharacterized protein</fullName>
    </submittedName>
</protein>
<reference evidence="3" key="1">
    <citation type="submission" date="2022-11" db="UniProtKB">
        <authorList>
            <consortium name="WormBaseParasite"/>
        </authorList>
    </citation>
    <scope>IDENTIFICATION</scope>
</reference>
<feature type="compositionally biased region" description="Polar residues" evidence="1">
    <location>
        <begin position="236"/>
        <end position="247"/>
    </location>
</feature>